<dbReference type="CDD" id="cd07067">
    <property type="entry name" value="HP_PGM_like"/>
    <property type="match status" value="1"/>
</dbReference>
<dbReference type="AlphaFoldDB" id="A0A1F7YXV2"/>
<dbReference type="InterPro" id="IPR029033">
    <property type="entry name" value="His_PPase_superfam"/>
</dbReference>
<dbReference type="Gene3D" id="3.40.50.1240">
    <property type="entry name" value="Phosphoglycerate mutase-like"/>
    <property type="match status" value="2"/>
</dbReference>
<dbReference type="STRING" id="1802505.A3D01_02130"/>
<dbReference type="InterPro" id="IPR013078">
    <property type="entry name" value="His_Pase_superF_clade-1"/>
</dbReference>
<evidence type="ECO:0000313" key="1">
    <source>
        <dbReference type="EMBL" id="OGM32162.1"/>
    </source>
</evidence>
<name>A0A1F7YXV2_9BACT</name>
<protein>
    <recommendedName>
        <fullName evidence="3">Phosphoglycerate mutase</fullName>
    </recommendedName>
</protein>
<evidence type="ECO:0008006" key="3">
    <source>
        <dbReference type="Google" id="ProtNLM"/>
    </source>
</evidence>
<dbReference type="EMBL" id="MGGR01000035">
    <property type="protein sequence ID" value="OGM32162.1"/>
    <property type="molecule type" value="Genomic_DNA"/>
</dbReference>
<dbReference type="Pfam" id="PF00300">
    <property type="entry name" value="His_Phos_1"/>
    <property type="match status" value="1"/>
</dbReference>
<proteinExistence type="predicted"/>
<evidence type="ECO:0000313" key="2">
    <source>
        <dbReference type="Proteomes" id="UP000177169"/>
    </source>
</evidence>
<accession>A0A1F7YXV2</accession>
<sequence>MYFFCYAFWVTYYIFRHGATFQSKFNVPYGKEIETAEILPEGIPVIEKLADYLKDIPVDANFTSPFKRCLQTVEIVTKISGKKYISDDRLHDWLPEKETIQNVIERIENFFKEINANPYNSVSICTHGYPISGLIQLISHGRIDEMELENFPKPGVLTIASSEEIKSLDFNKT</sequence>
<organism evidence="1 2">
    <name type="scientific">Candidatus Woesebacteria bacterium RIFCSPHIGHO2_02_FULL_39_13</name>
    <dbReference type="NCBI Taxonomy" id="1802505"/>
    <lineage>
        <taxon>Bacteria</taxon>
        <taxon>Candidatus Woeseibacteriota</taxon>
    </lineage>
</organism>
<dbReference type="Proteomes" id="UP000177169">
    <property type="component" value="Unassembled WGS sequence"/>
</dbReference>
<comment type="caution">
    <text evidence="1">The sequence shown here is derived from an EMBL/GenBank/DDBJ whole genome shotgun (WGS) entry which is preliminary data.</text>
</comment>
<gene>
    <name evidence="1" type="ORF">A3D01_02130</name>
</gene>
<reference evidence="1 2" key="1">
    <citation type="journal article" date="2016" name="Nat. Commun.">
        <title>Thousands of microbial genomes shed light on interconnected biogeochemical processes in an aquifer system.</title>
        <authorList>
            <person name="Anantharaman K."/>
            <person name="Brown C.T."/>
            <person name="Hug L.A."/>
            <person name="Sharon I."/>
            <person name="Castelle C.J."/>
            <person name="Probst A.J."/>
            <person name="Thomas B.C."/>
            <person name="Singh A."/>
            <person name="Wilkins M.J."/>
            <person name="Karaoz U."/>
            <person name="Brodie E.L."/>
            <person name="Williams K.H."/>
            <person name="Hubbard S.S."/>
            <person name="Banfield J.F."/>
        </authorList>
    </citation>
    <scope>NUCLEOTIDE SEQUENCE [LARGE SCALE GENOMIC DNA]</scope>
</reference>
<dbReference type="SUPFAM" id="SSF53254">
    <property type="entry name" value="Phosphoglycerate mutase-like"/>
    <property type="match status" value="1"/>
</dbReference>